<evidence type="ECO:0008006" key="3">
    <source>
        <dbReference type="Google" id="ProtNLM"/>
    </source>
</evidence>
<comment type="caution">
    <text evidence="1">The sequence shown here is derived from an EMBL/GenBank/DDBJ whole genome shotgun (WGS) entry which is preliminary data.</text>
</comment>
<evidence type="ECO:0000313" key="2">
    <source>
        <dbReference type="Proteomes" id="UP001648503"/>
    </source>
</evidence>
<accession>A0ABQ8F4W3</accession>
<dbReference type="EMBL" id="JAFCIX010000388">
    <property type="protein sequence ID" value="KAH6592221.1"/>
    <property type="molecule type" value="Genomic_DNA"/>
</dbReference>
<keyword evidence="2" id="KW-1185">Reference proteome</keyword>
<dbReference type="Proteomes" id="UP001648503">
    <property type="component" value="Unassembled WGS sequence"/>
</dbReference>
<evidence type="ECO:0000313" key="1">
    <source>
        <dbReference type="EMBL" id="KAH6592221.1"/>
    </source>
</evidence>
<protein>
    <recommendedName>
        <fullName evidence="3">SAP domain-containing protein</fullName>
    </recommendedName>
</protein>
<reference evidence="1 2" key="1">
    <citation type="submission" date="2021-02" db="EMBL/GenBank/DDBJ databases">
        <title>Variation within the Batrachochytrium salamandrivorans European outbreak.</title>
        <authorList>
            <person name="Kelly M."/>
            <person name="Pasmans F."/>
            <person name="Shea T.P."/>
            <person name="Munoz J.F."/>
            <person name="Carranza S."/>
            <person name="Cuomo C.A."/>
            <person name="Martel A."/>
        </authorList>
    </citation>
    <scope>NUCLEOTIDE SEQUENCE [LARGE SCALE GENOMIC DNA]</scope>
    <source>
        <strain evidence="1 2">AMFP18/2</strain>
    </source>
</reference>
<name>A0ABQ8F4W3_9FUNG</name>
<organism evidence="1 2">
    <name type="scientific">Batrachochytrium salamandrivorans</name>
    <dbReference type="NCBI Taxonomy" id="1357716"/>
    <lineage>
        <taxon>Eukaryota</taxon>
        <taxon>Fungi</taxon>
        <taxon>Fungi incertae sedis</taxon>
        <taxon>Chytridiomycota</taxon>
        <taxon>Chytridiomycota incertae sedis</taxon>
        <taxon>Chytridiomycetes</taxon>
        <taxon>Rhizophydiales</taxon>
        <taxon>Rhizophydiales incertae sedis</taxon>
        <taxon>Batrachochytrium</taxon>
    </lineage>
</organism>
<sequence>MMATIIRGIMPHTHRHSLIRSSLAVGAATVLSRTIRNIATVAALASIRSAAETTHSLHHQFQYYSHLEQCRSYSISIDPTLTATKEKRISKKGISENKTLDSVHIDKCVFVDIESTFSKAEIIKRIKSHIESTPSMLLPDGSIDFESTMFTNNQIYPKELHSVKIYQLYSLCSALGISVKNSNDELIDEIYLHIKRNPSAIAGNSTVDLLSSSNTVDDSTNHSTTKQRMSAVLKRLTQLSTYQLWTFSDICGISYNLTKAEYAGAIKNQLLDSVSPLVGEDSMVNLQFTPNPSKKETSDISNMPIHINRLEALSLSQLITLCKMFGVSRAKPKAQLVDELRLYLASNPFAITEDGVLIPGNGKSLSSNSSKKTLSKPVYLNRLYGISTMISKEQLLERFRTHLHKHPQIIRADGTVDLVALAHTKG</sequence>
<proteinExistence type="predicted"/>
<gene>
    <name evidence="1" type="ORF">BASA50_008211</name>
</gene>